<evidence type="ECO:0000256" key="9">
    <source>
        <dbReference type="ARBA" id="ARBA00022989"/>
    </source>
</evidence>
<proteinExistence type="inferred from homology"/>
<dbReference type="PROSITE" id="PS50011">
    <property type="entry name" value="PROTEIN_KINASE_DOM"/>
    <property type="match status" value="1"/>
</dbReference>
<comment type="similarity">
    <text evidence="3">In the C-terminal section; belongs to the protein kinase superfamily. Ser/Thr protein kinase family.</text>
</comment>
<dbReference type="PANTHER" id="PTHR27007">
    <property type="match status" value="1"/>
</dbReference>
<evidence type="ECO:0000256" key="6">
    <source>
        <dbReference type="ARBA" id="ARBA00022734"/>
    </source>
</evidence>
<evidence type="ECO:0000256" key="2">
    <source>
        <dbReference type="ARBA" id="ARBA00008536"/>
    </source>
</evidence>
<dbReference type="OrthoDB" id="1856421at2759"/>
<dbReference type="GO" id="GO:0005524">
    <property type="term" value="F:ATP binding"/>
    <property type="evidence" value="ECO:0007669"/>
    <property type="project" value="UniProtKB-UniRule"/>
</dbReference>
<name>A0A9Q1LRM7_9SOLA</name>
<reference evidence="15" key="1">
    <citation type="journal article" date="2023" name="Proc. Natl. Acad. Sci. U.S.A.">
        <title>Genomic and structural basis for evolution of tropane alkaloid biosynthesis.</title>
        <authorList>
            <person name="Wanga Y.-J."/>
            <person name="Taina T."/>
            <person name="Yua J.-Y."/>
            <person name="Lia J."/>
            <person name="Xua B."/>
            <person name="Chenc J."/>
            <person name="D'Auriad J.C."/>
            <person name="Huanga J.-P."/>
            <person name="Huanga S.-X."/>
        </authorList>
    </citation>
    <scope>NUCLEOTIDE SEQUENCE [LARGE SCALE GENOMIC DNA]</scope>
    <source>
        <strain evidence="15">cv. KIB-2019</strain>
    </source>
</reference>
<dbReference type="Pfam" id="PF00139">
    <property type="entry name" value="Lectin_legB"/>
    <property type="match status" value="1"/>
</dbReference>
<evidence type="ECO:0000256" key="1">
    <source>
        <dbReference type="ARBA" id="ARBA00004479"/>
    </source>
</evidence>
<dbReference type="InterPro" id="IPR013320">
    <property type="entry name" value="ConA-like_dom_sf"/>
</dbReference>
<dbReference type="Proteomes" id="UP001152561">
    <property type="component" value="Unassembled WGS sequence"/>
</dbReference>
<evidence type="ECO:0000313" key="14">
    <source>
        <dbReference type="EMBL" id="KAJ8541531.1"/>
    </source>
</evidence>
<dbReference type="GO" id="GO:0004672">
    <property type="term" value="F:protein kinase activity"/>
    <property type="evidence" value="ECO:0007669"/>
    <property type="project" value="InterPro"/>
</dbReference>
<evidence type="ECO:0000256" key="4">
    <source>
        <dbReference type="ARBA" id="ARBA00022692"/>
    </source>
</evidence>
<keyword evidence="15" id="KW-1185">Reference proteome</keyword>
<dbReference type="FunFam" id="3.30.200.20:FF:000810">
    <property type="entry name" value="L-type lectin-domain containing receptor kinase S.6"/>
    <property type="match status" value="1"/>
</dbReference>
<evidence type="ECO:0000256" key="3">
    <source>
        <dbReference type="ARBA" id="ARBA00010217"/>
    </source>
</evidence>
<keyword evidence="7 12" id="KW-0547">Nucleotide-binding</keyword>
<evidence type="ECO:0000256" key="5">
    <source>
        <dbReference type="ARBA" id="ARBA00022729"/>
    </source>
</evidence>
<dbReference type="EMBL" id="JAJAGQ010000015">
    <property type="protein sequence ID" value="KAJ8541531.1"/>
    <property type="molecule type" value="Genomic_DNA"/>
</dbReference>
<comment type="similarity">
    <text evidence="2">In the N-terminal section; belongs to the leguminous lectin family.</text>
</comment>
<dbReference type="SUPFAM" id="SSF49899">
    <property type="entry name" value="Concanavalin A-like lectins/glucanases"/>
    <property type="match status" value="1"/>
</dbReference>
<accession>A0A9Q1LRM7</accession>
<protein>
    <recommendedName>
        <fullName evidence="13">Protein kinase domain-containing protein</fullName>
    </recommendedName>
</protein>
<evidence type="ECO:0000256" key="7">
    <source>
        <dbReference type="ARBA" id="ARBA00022741"/>
    </source>
</evidence>
<keyword evidence="6" id="KW-0430">Lectin</keyword>
<dbReference type="InterPro" id="IPR017441">
    <property type="entry name" value="Protein_kinase_ATP_BS"/>
</dbReference>
<dbReference type="GO" id="GO:0016020">
    <property type="term" value="C:membrane"/>
    <property type="evidence" value="ECO:0007669"/>
    <property type="project" value="UniProtKB-SubCell"/>
</dbReference>
<dbReference type="Gene3D" id="3.30.200.20">
    <property type="entry name" value="Phosphorylase Kinase, domain 1"/>
    <property type="match status" value="1"/>
</dbReference>
<dbReference type="InterPro" id="IPR001245">
    <property type="entry name" value="Ser-Thr/Tyr_kinase_cat_dom"/>
</dbReference>
<keyword evidence="9" id="KW-1133">Transmembrane helix</keyword>
<dbReference type="InterPro" id="IPR000719">
    <property type="entry name" value="Prot_kinase_dom"/>
</dbReference>
<dbReference type="SUPFAM" id="SSF56112">
    <property type="entry name" value="Protein kinase-like (PK-like)"/>
    <property type="match status" value="1"/>
</dbReference>
<gene>
    <name evidence="14" type="ORF">K7X08_002347</name>
</gene>
<dbReference type="GO" id="GO:0030246">
    <property type="term" value="F:carbohydrate binding"/>
    <property type="evidence" value="ECO:0007669"/>
    <property type="project" value="UniProtKB-KW"/>
</dbReference>
<keyword evidence="5" id="KW-0732">Signal</keyword>
<sequence length="355" mass="40331">MGLPNQDSDIEDLGSFLAVMFNANDNHIGIENKESRSLGFADVDLKSGKEMAVRIEYKDSEKMIRVWIGYELQIRPPSPVLSTHIDISNQLKEFMRICFTAKGSAVYSINHWRFNVWLISSSLSWDQSDEGDCLMCFPEDIDGKKRDKGEGEGQMCRLQGNRVPQRLLLSEIKSATEGFNHERIIGEGASAVVYEGDIPSKGAVAIKRFVQGNRLGPSHIPFNTEFASMVGCLRHKNLIQLQGWCCERNELVLIYEFMPNGSLDKILHERSHLTKFLTWERRLNIVLGVASALVYLHEECEEHIIHRDEKTCNTMLDAEFNANSSVAQSSSLTLHNQMFDVWRKLVEVAKHNLTN</sequence>
<dbReference type="Gene3D" id="2.60.120.200">
    <property type="match status" value="1"/>
</dbReference>
<dbReference type="Pfam" id="PF07714">
    <property type="entry name" value="PK_Tyr_Ser-Thr"/>
    <property type="match status" value="1"/>
</dbReference>
<dbReference type="AlphaFoldDB" id="A0A9Q1LRM7"/>
<keyword evidence="10" id="KW-0472">Membrane</keyword>
<dbReference type="GO" id="GO:0006952">
    <property type="term" value="P:defense response"/>
    <property type="evidence" value="ECO:0007669"/>
    <property type="project" value="UniProtKB-ARBA"/>
</dbReference>
<dbReference type="GO" id="GO:0051707">
    <property type="term" value="P:response to other organism"/>
    <property type="evidence" value="ECO:0007669"/>
    <property type="project" value="UniProtKB-ARBA"/>
</dbReference>
<evidence type="ECO:0000256" key="12">
    <source>
        <dbReference type="PROSITE-ProRule" id="PRU10141"/>
    </source>
</evidence>
<dbReference type="PROSITE" id="PS00107">
    <property type="entry name" value="PROTEIN_KINASE_ATP"/>
    <property type="match status" value="1"/>
</dbReference>
<comment type="caution">
    <text evidence="14">The sequence shown here is derived from an EMBL/GenBank/DDBJ whole genome shotgun (WGS) entry which is preliminary data.</text>
</comment>
<keyword evidence="8 12" id="KW-0067">ATP-binding</keyword>
<evidence type="ECO:0000256" key="10">
    <source>
        <dbReference type="ARBA" id="ARBA00023136"/>
    </source>
</evidence>
<dbReference type="InterPro" id="IPR001220">
    <property type="entry name" value="Legume_lectin_dom"/>
</dbReference>
<feature type="binding site" evidence="12">
    <location>
        <position position="207"/>
    </location>
    <ligand>
        <name>ATP</name>
        <dbReference type="ChEBI" id="CHEBI:30616"/>
    </ligand>
</feature>
<evidence type="ECO:0000256" key="8">
    <source>
        <dbReference type="ARBA" id="ARBA00022840"/>
    </source>
</evidence>
<evidence type="ECO:0000313" key="15">
    <source>
        <dbReference type="Proteomes" id="UP001152561"/>
    </source>
</evidence>
<dbReference type="InterPro" id="IPR011009">
    <property type="entry name" value="Kinase-like_dom_sf"/>
</dbReference>
<evidence type="ECO:0000256" key="11">
    <source>
        <dbReference type="ARBA" id="ARBA00023170"/>
    </source>
</evidence>
<dbReference type="Gene3D" id="1.10.510.10">
    <property type="entry name" value="Transferase(Phosphotransferase) domain 1"/>
    <property type="match status" value="1"/>
</dbReference>
<keyword evidence="4" id="KW-0812">Transmembrane</keyword>
<feature type="domain" description="Protein kinase" evidence="13">
    <location>
        <begin position="179"/>
        <end position="355"/>
    </location>
</feature>
<organism evidence="14 15">
    <name type="scientific">Anisodus acutangulus</name>
    <dbReference type="NCBI Taxonomy" id="402998"/>
    <lineage>
        <taxon>Eukaryota</taxon>
        <taxon>Viridiplantae</taxon>
        <taxon>Streptophyta</taxon>
        <taxon>Embryophyta</taxon>
        <taxon>Tracheophyta</taxon>
        <taxon>Spermatophyta</taxon>
        <taxon>Magnoliopsida</taxon>
        <taxon>eudicotyledons</taxon>
        <taxon>Gunneridae</taxon>
        <taxon>Pentapetalae</taxon>
        <taxon>asterids</taxon>
        <taxon>lamiids</taxon>
        <taxon>Solanales</taxon>
        <taxon>Solanaceae</taxon>
        <taxon>Solanoideae</taxon>
        <taxon>Hyoscyameae</taxon>
        <taxon>Anisodus</taxon>
    </lineage>
</organism>
<keyword evidence="11" id="KW-0675">Receptor</keyword>
<evidence type="ECO:0000259" key="13">
    <source>
        <dbReference type="PROSITE" id="PS50011"/>
    </source>
</evidence>
<dbReference type="InterPro" id="IPR050528">
    <property type="entry name" value="L-type_Lectin-RKs"/>
</dbReference>
<comment type="subcellular location">
    <subcellularLocation>
        <location evidence="1">Membrane</location>
        <topology evidence="1">Single-pass type I membrane protein</topology>
    </subcellularLocation>
</comment>